<gene>
    <name evidence="1" type="ORF">HMPREF1981_00616</name>
</gene>
<dbReference type="Proteomes" id="UP000016496">
    <property type="component" value="Unassembled WGS sequence"/>
</dbReference>
<evidence type="ECO:0000313" key="2">
    <source>
        <dbReference type="Proteomes" id="UP000016496"/>
    </source>
</evidence>
<reference evidence="1 2" key="1">
    <citation type="submission" date="2013-08" db="EMBL/GenBank/DDBJ databases">
        <authorList>
            <person name="Weinstock G."/>
            <person name="Sodergren E."/>
            <person name="Wylie T."/>
            <person name="Fulton L."/>
            <person name="Fulton R."/>
            <person name="Fronick C."/>
            <person name="O'Laughlin M."/>
            <person name="Godfrey J."/>
            <person name="Miner T."/>
            <person name="Herter B."/>
            <person name="Appelbaum E."/>
            <person name="Cordes M."/>
            <person name="Lek S."/>
            <person name="Wollam A."/>
            <person name="Pepin K.H."/>
            <person name="Palsikar V.B."/>
            <person name="Mitreva M."/>
            <person name="Wilson R.K."/>
        </authorList>
    </citation>
    <scope>NUCLEOTIDE SEQUENCE [LARGE SCALE GENOMIC DNA]</scope>
    <source>
        <strain evidence="1 2">F0041</strain>
    </source>
</reference>
<organism evidence="1 2">
    <name type="scientific">Bacteroides pyogenes F0041</name>
    <dbReference type="NCBI Taxonomy" id="1321819"/>
    <lineage>
        <taxon>Bacteria</taxon>
        <taxon>Pseudomonadati</taxon>
        <taxon>Bacteroidota</taxon>
        <taxon>Bacteroidia</taxon>
        <taxon>Bacteroidales</taxon>
        <taxon>Bacteroidaceae</taxon>
        <taxon>Bacteroides</taxon>
    </lineage>
</organism>
<dbReference type="EMBL" id="AWSV01000040">
    <property type="protein sequence ID" value="ERI88232.1"/>
    <property type="molecule type" value="Genomic_DNA"/>
</dbReference>
<comment type="caution">
    <text evidence="1">The sequence shown here is derived from an EMBL/GenBank/DDBJ whole genome shotgun (WGS) entry which is preliminary data.</text>
</comment>
<dbReference type="AlphaFoldDB" id="U2E2A4"/>
<evidence type="ECO:0000313" key="1">
    <source>
        <dbReference type="EMBL" id="ERI88232.1"/>
    </source>
</evidence>
<protein>
    <submittedName>
        <fullName evidence="1">Uncharacterized protein</fullName>
    </submittedName>
</protein>
<name>U2E2A4_9BACE</name>
<dbReference type="HOGENOM" id="CLU_3076905_0_0_10"/>
<sequence length="52" mass="6563">MDIILLLLAGWWLSGVLGFRERRKPRRKHRRSFWKPDMDEYDWEEFNKRNGR</sequence>
<proteinExistence type="predicted"/>
<dbReference type="PATRIC" id="fig|1321819.3.peg.568"/>
<dbReference type="RefSeq" id="WP_021643990.1">
    <property type="nucleotide sequence ID" value="NZ_KE993058.1"/>
</dbReference>
<accession>U2E2A4</accession>